<dbReference type="AlphaFoldDB" id="A0A5J9VLM7"/>
<accession>A0A5J9VLM7</accession>
<evidence type="ECO:0000256" key="6">
    <source>
        <dbReference type="SAM" id="MobiDB-lite"/>
    </source>
</evidence>
<dbReference type="EMBL" id="RWGY01000007">
    <property type="protein sequence ID" value="TVU37332.1"/>
    <property type="molecule type" value="Genomic_DNA"/>
</dbReference>
<feature type="domain" description="C3H1-type" evidence="7">
    <location>
        <begin position="62"/>
        <end position="102"/>
    </location>
</feature>
<evidence type="ECO:0000256" key="5">
    <source>
        <dbReference type="PROSITE-ProRule" id="PRU00723"/>
    </source>
</evidence>
<evidence type="ECO:0000256" key="4">
    <source>
        <dbReference type="ARBA" id="ARBA00023125"/>
    </source>
</evidence>
<evidence type="ECO:0000259" key="7">
    <source>
        <dbReference type="PROSITE" id="PS50103"/>
    </source>
</evidence>
<keyword evidence="2 5" id="KW-0863">Zinc-finger</keyword>
<keyword evidence="1 5" id="KW-0479">Metal-binding</keyword>
<evidence type="ECO:0000313" key="8">
    <source>
        <dbReference type="EMBL" id="TVU37332.1"/>
    </source>
</evidence>
<dbReference type="Proteomes" id="UP000324897">
    <property type="component" value="Chromosome 4"/>
</dbReference>
<dbReference type="InterPro" id="IPR000571">
    <property type="entry name" value="Znf_CCCH"/>
</dbReference>
<protein>
    <recommendedName>
        <fullName evidence="7">C3H1-type domain-containing protein</fullName>
    </recommendedName>
</protein>
<dbReference type="Pfam" id="PF25512">
    <property type="entry name" value="zf-CCCH_AtC3H23"/>
    <property type="match status" value="1"/>
</dbReference>
<feature type="region of interest" description="Disordered" evidence="6">
    <location>
        <begin position="168"/>
        <end position="188"/>
    </location>
</feature>
<sequence>MAQYSPSWPHQGHRLWAAMPLAFWVYFYKVRRCPISSAHDWKECPYWHPWERVRRRDPRTHPYLSEYCPDYLASDEYHRTRRTGKMPTCVRGRTCPYAHGVFELWLHQERFRTRMCAGGHKCGRTICFFAHFSWQQRCPGDMVPYIDIQQLVPSWLLRAPPRSLLPPPPPLAALPAHAPAPPPQRDIHNMIDEASASSFSWSSSSAGSSSSSPPGVVVAAVATTSTAIGYPTDNGMSDDQDSELGEFPYFDIIRDFLLG</sequence>
<dbReference type="InterPro" id="IPR057444">
    <property type="entry name" value="Znf-CCCH_AtC3H23-like"/>
</dbReference>
<evidence type="ECO:0000256" key="1">
    <source>
        <dbReference type="ARBA" id="ARBA00022723"/>
    </source>
</evidence>
<organism evidence="8 9">
    <name type="scientific">Eragrostis curvula</name>
    <name type="common">weeping love grass</name>
    <dbReference type="NCBI Taxonomy" id="38414"/>
    <lineage>
        <taxon>Eukaryota</taxon>
        <taxon>Viridiplantae</taxon>
        <taxon>Streptophyta</taxon>
        <taxon>Embryophyta</taxon>
        <taxon>Tracheophyta</taxon>
        <taxon>Spermatophyta</taxon>
        <taxon>Magnoliopsida</taxon>
        <taxon>Liliopsida</taxon>
        <taxon>Poales</taxon>
        <taxon>Poaceae</taxon>
        <taxon>PACMAD clade</taxon>
        <taxon>Chloridoideae</taxon>
        <taxon>Eragrostideae</taxon>
        <taxon>Eragrostidinae</taxon>
        <taxon>Eragrostis</taxon>
    </lineage>
</organism>
<dbReference type="InterPro" id="IPR045234">
    <property type="entry name" value="Unkempt-like"/>
</dbReference>
<dbReference type="GO" id="GO:0008270">
    <property type="term" value="F:zinc ion binding"/>
    <property type="evidence" value="ECO:0007669"/>
    <property type="project" value="UniProtKB-KW"/>
</dbReference>
<dbReference type="Gramene" id="TVU37332">
    <property type="protein sequence ID" value="TVU37332"/>
    <property type="gene ID" value="EJB05_10641"/>
</dbReference>
<evidence type="ECO:0000256" key="2">
    <source>
        <dbReference type="ARBA" id="ARBA00022771"/>
    </source>
</evidence>
<feature type="zinc finger region" description="C3H1-type" evidence="5">
    <location>
        <begin position="62"/>
        <end position="102"/>
    </location>
</feature>
<dbReference type="OrthoDB" id="410307at2759"/>
<feature type="compositionally biased region" description="Pro residues" evidence="6">
    <location>
        <begin position="168"/>
        <end position="184"/>
    </location>
</feature>
<dbReference type="PANTHER" id="PTHR14493:SF146">
    <property type="entry name" value="OS07G0668600 PROTEIN"/>
    <property type="match status" value="1"/>
</dbReference>
<evidence type="ECO:0000256" key="3">
    <source>
        <dbReference type="ARBA" id="ARBA00022833"/>
    </source>
</evidence>
<evidence type="ECO:0000313" key="9">
    <source>
        <dbReference type="Proteomes" id="UP000324897"/>
    </source>
</evidence>
<name>A0A5J9VLM7_9POAL</name>
<keyword evidence="3 5" id="KW-0862">Zinc</keyword>
<gene>
    <name evidence="8" type="ORF">EJB05_10641</name>
</gene>
<dbReference type="GO" id="GO:0003677">
    <property type="term" value="F:DNA binding"/>
    <property type="evidence" value="ECO:0007669"/>
    <property type="project" value="UniProtKB-KW"/>
</dbReference>
<proteinExistence type="predicted"/>
<feature type="non-terminal residue" evidence="8">
    <location>
        <position position="1"/>
    </location>
</feature>
<keyword evidence="9" id="KW-1185">Reference proteome</keyword>
<keyword evidence="4" id="KW-0238">DNA-binding</keyword>
<dbReference type="PANTHER" id="PTHR14493">
    <property type="entry name" value="UNKEMPT FAMILY MEMBER"/>
    <property type="match status" value="1"/>
</dbReference>
<comment type="caution">
    <text evidence="8">The sequence shown here is derived from an EMBL/GenBank/DDBJ whole genome shotgun (WGS) entry which is preliminary data.</text>
</comment>
<reference evidence="8 9" key="1">
    <citation type="journal article" date="2019" name="Sci. Rep.">
        <title>A high-quality genome of Eragrostis curvula grass provides insights into Poaceae evolution and supports new strategies to enhance forage quality.</title>
        <authorList>
            <person name="Carballo J."/>
            <person name="Santos B.A.C.M."/>
            <person name="Zappacosta D."/>
            <person name="Garbus I."/>
            <person name="Selva J.P."/>
            <person name="Gallo C.A."/>
            <person name="Diaz A."/>
            <person name="Albertini E."/>
            <person name="Caccamo M."/>
            <person name="Echenique V."/>
        </authorList>
    </citation>
    <scope>NUCLEOTIDE SEQUENCE [LARGE SCALE GENOMIC DNA]</scope>
    <source>
        <strain evidence="9">cv. Victoria</strain>
        <tissue evidence="8">Leaf</tissue>
    </source>
</reference>
<dbReference type="PROSITE" id="PS50103">
    <property type="entry name" value="ZF_C3H1"/>
    <property type="match status" value="1"/>
</dbReference>